<evidence type="ECO:0000256" key="2">
    <source>
        <dbReference type="ARBA" id="ARBA00022454"/>
    </source>
</evidence>
<dbReference type="Proteomes" id="UP001283341">
    <property type="component" value="Unassembled WGS sequence"/>
</dbReference>
<evidence type="ECO:0000313" key="6">
    <source>
        <dbReference type="Proteomes" id="UP001283341"/>
    </source>
</evidence>
<organism evidence="5 6">
    <name type="scientific">Apodospora peruviana</name>
    <dbReference type="NCBI Taxonomy" id="516989"/>
    <lineage>
        <taxon>Eukaryota</taxon>
        <taxon>Fungi</taxon>
        <taxon>Dikarya</taxon>
        <taxon>Ascomycota</taxon>
        <taxon>Pezizomycotina</taxon>
        <taxon>Sordariomycetes</taxon>
        <taxon>Sordariomycetidae</taxon>
        <taxon>Sordariales</taxon>
        <taxon>Lasiosphaeriaceae</taxon>
        <taxon>Apodospora</taxon>
    </lineage>
</organism>
<dbReference type="PANTHER" id="PTHR37015">
    <property type="entry name" value="REVERSE TRANSCRIPTASE DOMAIN-CONTAINING PROTEIN"/>
    <property type="match status" value="1"/>
</dbReference>
<dbReference type="GO" id="GO:0003677">
    <property type="term" value="F:DNA binding"/>
    <property type="evidence" value="ECO:0007669"/>
    <property type="project" value="InterPro"/>
</dbReference>
<comment type="caution">
    <text evidence="5">The sequence shown here is derived from an EMBL/GenBank/DDBJ whole genome shotgun (WGS) entry which is preliminary data.</text>
</comment>
<gene>
    <name evidence="5" type="ORF">B0H66DRAFT_171409</name>
</gene>
<feature type="compositionally biased region" description="Basic and acidic residues" evidence="4">
    <location>
        <begin position="467"/>
        <end position="478"/>
    </location>
</feature>
<feature type="compositionally biased region" description="Low complexity" evidence="4">
    <location>
        <begin position="586"/>
        <end position="597"/>
    </location>
</feature>
<keyword evidence="2" id="KW-0158">Chromosome</keyword>
<comment type="subcellular location">
    <subcellularLocation>
        <location evidence="1">Chromosome</location>
    </subcellularLocation>
</comment>
<keyword evidence="6" id="KW-1185">Reference proteome</keyword>
<dbReference type="PRINTS" id="PR00622">
    <property type="entry name" value="HISTONEH3"/>
</dbReference>
<evidence type="ECO:0000256" key="4">
    <source>
        <dbReference type="SAM" id="MobiDB-lite"/>
    </source>
</evidence>
<feature type="region of interest" description="Disordered" evidence="4">
    <location>
        <begin position="581"/>
        <end position="602"/>
    </location>
</feature>
<keyword evidence="3" id="KW-0238">DNA-binding</keyword>
<dbReference type="EMBL" id="JAUEDM010000002">
    <property type="protein sequence ID" value="KAK3326895.1"/>
    <property type="molecule type" value="Genomic_DNA"/>
</dbReference>
<dbReference type="PANTHER" id="PTHR37015:SF2">
    <property type="entry name" value="REVERSE TRANSCRIPTASE DOMAIN-CONTAINING PROTEIN"/>
    <property type="match status" value="1"/>
</dbReference>
<accession>A0AAE0IL16</accession>
<reference evidence="5" key="1">
    <citation type="journal article" date="2023" name="Mol. Phylogenet. Evol.">
        <title>Genome-scale phylogeny and comparative genomics of the fungal order Sordariales.</title>
        <authorList>
            <person name="Hensen N."/>
            <person name="Bonometti L."/>
            <person name="Westerberg I."/>
            <person name="Brannstrom I.O."/>
            <person name="Guillou S."/>
            <person name="Cros-Aarteil S."/>
            <person name="Calhoun S."/>
            <person name="Haridas S."/>
            <person name="Kuo A."/>
            <person name="Mondo S."/>
            <person name="Pangilinan J."/>
            <person name="Riley R."/>
            <person name="LaButti K."/>
            <person name="Andreopoulos B."/>
            <person name="Lipzen A."/>
            <person name="Chen C."/>
            <person name="Yan M."/>
            <person name="Daum C."/>
            <person name="Ng V."/>
            <person name="Clum A."/>
            <person name="Steindorff A."/>
            <person name="Ohm R.A."/>
            <person name="Martin F."/>
            <person name="Silar P."/>
            <person name="Natvig D.O."/>
            <person name="Lalanne C."/>
            <person name="Gautier V."/>
            <person name="Ament-Velasquez S.L."/>
            <person name="Kruys A."/>
            <person name="Hutchinson M.I."/>
            <person name="Powell A.J."/>
            <person name="Barry K."/>
            <person name="Miller A.N."/>
            <person name="Grigoriev I.V."/>
            <person name="Debuchy R."/>
            <person name="Gladieux P."/>
            <person name="Hiltunen Thoren M."/>
            <person name="Johannesson H."/>
        </authorList>
    </citation>
    <scope>NUCLEOTIDE SEQUENCE</scope>
    <source>
        <strain evidence="5">CBS 118394</strain>
    </source>
</reference>
<dbReference type="GO" id="GO:0000786">
    <property type="term" value="C:nucleosome"/>
    <property type="evidence" value="ECO:0007669"/>
    <property type="project" value="UniProtKB-KW"/>
</dbReference>
<dbReference type="PROSITE" id="PS00322">
    <property type="entry name" value="HISTONE_H3_1"/>
    <property type="match status" value="1"/>
</dbReference>
<evidence type="ECO:0000256" key="1">
    <source>
        <dbReference type="ARBA" id="ARBA00004286"/>
    </source>
</evidence>
<sequence>MATSGSVFSETLNEITTTKLQELSKRRATFETAKAAAIAAADEKGTNAIQRLVALSAGVKKCFAIKEDGDGGSRLLKDVETEVKNMDRFVAQARNDPSISPATLAGWEKALRDHLDKQSLKYEYASLCAQLVNEWLSGDSEEAGDDVEMKDSFETVDSAERLSSRMEWEKTVFEAAEVDIDTLQGYLAALFGVPSKLRGNMDNTADEKKAVFKALGELRKEVKDFERDLAMPAQFSDQSLRWTIKGLLASDLLSNEKREVLRDFVGNPMILSEIADVLNMRMAALDAWSWGAAGVTVEQRRKISGVYNMHMHEDLLQAIFLQYIGVKWSCLFKQTLRATFFEKPDVWKKSRSEVDQLARRRLGYYLGPVTLWPSIQTTRRRLYRKGYLLSQLLETEYETAEDLDGEEEAEYAQFGAGNKRRAVGGGRTKQTARRSTGGKAPRKQLASKAARKSAPSTNEGVYRHRRVESPRRMLHSLEQEVDDDDGDRESEDDDDENDDDVPKSRMKLKQKLLHILATEIAINTGRDDGTGELTAIHSSFEDWNPLLPHQTVLTVLRFFGMSETWLSFFKQFLEAPIKFMGDSDSNNPAPTNTTTPPRVRRRGTPASHVLSDVFGETTLFCLDFAMNQSTKGKQHLWRVFDDFWFWSPDHQVAVQAWKTVQEFVQVTSTVIDLDKTGTVRITGSSGKRTNKLPVIDKSLPEGQIRWGFLHLSPVSGRFEIDQAMVDHHINELRTQLDSPKNAKSVFAFIQTWNTYASRFFTSNFGKPANCFGRAHVDQMLATHERIQRDVFSSGMGGMVDPSGSVVDHIKKTLRSRFGIADVPDGYLFFPVELGGLELQSPFIPLLLIRDAVLEDGSKSLQKKLAEAEQAAYQKSRLAFHNGYTAVQRADLDEPNWVPDNQEERDNFMSFEEYTRYREEFSFSYNGYQVDQAFDELMESPAQQGVGLDKVRIGAALEKLNMQPDLQAIKGGHFSAMAVYWAWIVTMYGPEVVERFGGLNIVDPGLLPMGMVSLLRERKVTWQG</sequence>
<name>A0AAE0IL16_9PEZI</name>
<evidence type="ECO:0000313" key="5">
    <source>
        <dbReference type="EMBL" id="KAK3326895.1"/>
    </source>
</evidence>
<dbReference type="InterPro" id="IPR000164">
    <property type="entry name" value="Histone_H3/CENP-A"/>
</dbReference>
<reference evidence="5" key="2">
    <citation type="submission" date="2023-06" db="EMBL/GenBank/DDBJ databases">
        <authorList>
            <consortium name="Lawrence Berkeley National Laboratory"/>
            <person name="Haridas S."/>
            <person name="Hensen N."/>
            <person name="Bonometti L."/>
            <person name="Westerberg I."/>
            <person name="Brannstrom I.O."/>
            <person name="Guillou S."/>
            <person name="Cros-Aarteil S."/>
            <person name="Calhoun S."/>
            <person name="Kuo A."/>
            <person name="Mondo S."/>
            <person name="Pangilinan J."/>
            <person name="Riley R."/>
            <person name="Labutti K."/>
            <person name="Andreopoulos B."/>
            <person name="Lipzen A."/>
            <person name="Chen C."/>
            <person name="Yanf M."/>
            <person name="Daum C."/>
            <person name="Ng V."/>
            <person name="Clum A."/>
            <person name="Steindorff A."/>
            <person name="Ohm R."/>
            <person name="Martin F."/>
            <person name="Silar P."/>
            <person name="Natvig D."/>
            <person name="Lalanne C."/>
            <person name="Gautier V."/>
            <person name="Ament-Velasquez S.L."/>
            <person name="Kruys A."/>
            <person name="Hutchinson M.I."/>
            <person name="Powell A.J."/>
            <person name="Barry K."/>
            <person name="Miller A.N."/>
            <person name="Grigoriev I.V."/>
            <person name="Debuchy R."/>
            <person name="Gladieux P."/>
            <person name="Thoren M.H."/>
            <person name="Johannesson H."/>
        </authorList>
    </citation>
    <scope>NUCLEOTIDE SEQUENCE</scope>
    <source>
        <strain evidence="5">CBS 118394</strain>
    </source>
</reference>
<feature type="compositionally biased region" description="Acidic residues" evidence="4">
    <location>
        <begin position="479"/>
        <end position="499"/>
    </location>
</feature>
<protein>
    <submittedName>
        <fullName evidence="5">Uncharacterized protein</fullName>
    </submittedName>
</protein>
<feature type="region of interest" description="Disordered" evidence="4">
    <location>
        <begin position="404"/>
        <end position="505"/>
    </location>
</feature>
<keyword evidence="3" id="KW-0544">Nucleosome core</keyword>
<dbReference type="AlphaFoldDB" id="A0AAE0IL16"/>
<evidence type="ECO:0000256" key="3">
    <source>
        <dbReference type="ARBA" id="ARBA00023269"/>
    </source>
</evidence>
<proteinExistence type="predicted"/>
<dbReference type="GO" id="GO:0030527">
    <property type="term" value="F:structural constituent of chromatin"/>
    <property type="evidence" value="ECO:0007669"/>
    <property type="project" value="InterPro"/>
</dbReference>